<sequence length="63" mass="7326">MGFRYREQLPDDFKVFADKARKMGYRLIGTASDAERYRMTLPHDGRILATFSDLAAVRDWLAD</sequence>
<reference evidence="1" key="1">
    <citation type="submission" date="2024-10" db="EMBL/GenBank/DDBJ databases">
        <authorList>
            <person name="Lesea H.P."/>
            <person name="Kuehl J.V."/>
            <person name="Chandonia J.-M."/>
        </authorList>
    </citation>
    <scope>NUCLEOTIDE SEQUENCE</scope>
    <source>
        <strain evidence="1">FW102-FHT14D06</strain>
    </source>
</reference>
<dbReference type="AlphaFoldDB" id="A0AB74UY69"/>
<proteinExistence type="predicted"/>
<dbReference type="RefSeq" id="WP_395117748.1">
    <property type="nucleotide sequence ID" value="NZ_CP170722.1"/>
</dbReference>
<protein>
    <submittedName>
        <fullName evidence="1">Uncharacterized protein</fullName>
    </submittedName>
</protein>
<dbReference type="EMBL" id="CP170722">
    <property type="protein sequence ID" value="XIA21475.1"/>
    <property type="molecule type" value="Genomic_DNA"/>
</dbReference>
<accession>A0AB74UY69</accession>
<evidence type="ECO:0000313" key="1">
    <source>
        <dbReference type="EMBL" id="XIA21475.1"/>
    </source>
</evidence>
<organism evidence="1">
    <name type="scientific">Rhodanobacter sp. FW102-FHT14D06</name>
    <dbReference type="NCBI Taxonomy" id="3351461"/>
    <lineage>
        <taxon>Bacteria</taxon>
        <taxon>Pseudomonadati</taxon>
        <taxon>Pseudomonadota</taxon>
        <taxon>Gammaproteobacteria</taxon>
        <taxon>Lysobacterales</taxon>
        <taxon>Rhodanobacteraceae</taxon>
        <taxon>Rhodanobacter</taxon>
    </lineage>
</organism>
<gene>
    <name evidence="1" type="ORF">ACFCQI_14250</name>
</gene>
<name>A0AB74UY69_9GAMM</name>